<dbReference type="InterPro" id="IPR010981">
    <property type="entry name" value="SinR/SinI_dimer_dom"/>
</dbReference>
<comment type="caution">
    <text evidence="2">The sequence shown here is derived from an EMBL/GenBank/DDBJ whole genome shotgun (WGS) entry which is preliminary data.</text>
</comment>
<dbReference type="OrthoDB" id="2721940at2"/>
<accession>A0A3A9K280</accession>
<gene>
    <name evidence="2" type="ORF">CR203_16235</name>
</gene>
<dbReference type="GO" id="GO:0046983">
    <property type="term" value="F:protein dimerization activity"/>
    <property type="evidence" value="ECO:0007669"/>
    <property type="project" value="InterPro"/>
</dbReference>
<dbReference type="AlphaFoldDB" id="A0A3A9K280"/>
<dbReference type="RefSeq" id="WP_110939223.1">
    <property type="nucleotide sequence ID" value="NZ_KZ614148.1"/>
</dbReference>
<reference evidence="2 3" key="1">
    <citation type="submission" date="2017-10" db="EMBL/GenBank/DDBJ databases">
        <title>Bacillus sp. nov., a halophilic bacterium isolated from a Keqin Lake.</title>
        <authorList>
            <person name="Wang H."/>
        </authorList>
    </citation>
    <scope>NUCLEOTIDE SEQUENCE [LARGE SCALE GENOMIC DNA]</scope>
    <source>
        <strain evidence="2 3">KCTC 13187</strain>
    </source>
</reference>
<dbReference type="EMBL" id="PDOE01000007">
    <property type="protein sequence ID" value="RKL66439.1"/>
    <property type="molecule type" value="Genomic_DNA"/>
</dbReference>
<sequence length="47" mass="5765">MKREKLQPEKQVLDHEWLRLINKAKNIGLTKDEVREFLRSKQVNYKL</sequence>
<dbReference type="PROSITE" id="PS51500">
    <property type="entry name" value="SIN"/>
    <property type="match status" value="1"/>
</dbReference>
<evidence type="ECO:0000313" key="2">
    <source>
        <dbReference type="EMBL" id="RKL66439.1"/>
    </source>
</evidence>
<dbReference type="Proteomes" id="UP000281498">
    <property type="component" value="Unassembled WGS sequence"/>
</dbReference>
<dbReference type="GO" id="GO:0006355">
    <property type="term" value="P:regulation of DNA-templated transcription"/>
    <property type="evidence" value="ECO:0007669"/>
    <property type="project" value="InterPro"/>
</dbReference>
<name>A0A3A9K280_9BACI</name>
<keyword evidence="3" id="KW-1185">Reference proteome</keyword>
<feature type="domain" description="Sin" evidence="1">
    <location>
        <begin position="4"/>
        <end position="42"/>
    </location>
</feature>
<evidence type="ECO:0000313" key="3">
    <source>
        <dbReference type="Proteomes" id="UP000281498"/>
    </source>
</evidence>
<dbReference type="Pfam" id="PF08671">
    <property type="entry name" value="SinI"/>
    <property type="match status" value="1"/>
</dbReference>
<evidence type="ECO:0000259" key="1">
    <source>
        <dbReference type="PROSITE" id="PS51500"/>
    </source>
</evidence>
<protein>
    <recommendedName>
        <fullName evidence="1">Sin domain-containing protein</fullName>
    </recommendedName>
</protein>
<dbReference type="SUPFAM" id="SSF47406">
    <property type="entry name" value="SinR repressor dimerisation domain-like"/>
    <property type="match status" value="1"/>
</dbReference>
<organism evidence="2 3">
    <name type="scientific">Salipaludibacillus neizhouensis</name>
    <dbReference type="NCBI Taxonomy" id="885475"/>
    <lineage>
        <taxon>Bacteria</taxon>
        <taxon>Bacillati</taxon>
        <taxon>Bacillota</taxon>
        <taxon>Bacilli</taxon>
        <taxon>Bacillales</taxon>
        <taxon>Bacillaceae</taxon>
    </lineage>
</organism>
<dbReference type="InterPro" id="IPR036281">
    <property type="entry name" value="SinR/SinI_dimer_dom_sf"/>
</dbReference>
<proteinExistence type="predicted"/>